<dbReference type="GO" id="GO:0046872">
    <property type="term" value="F:metal ion binding"/>
    <property type="evidence" value="ECO:0007669"/>
    <property type="project" value="UniProtKB-KW"/>
</dbReference>
<keyword evidence="5" id="KW-0411">Iron-sulfur</keyword>
<dbReference type="PANTHER" id="PTHR13184:SF5">
    <property type="entry name" value="METHYLTRANSFERASE-LIKE PROTEIN 17, MITOCHONDRIAL"/>
    <property type="match status" value="1"/>
</dbReference>
<gene>
    <name evidence="9" type="ORF">BD626DRAFT_405595</name>
</gene>
<dbReference type="InterPro" id="IPR015324">
    <property type="entry name" value="Ribosomal_Rsm22-like"/>
</dbReference>
<comment type="subcellular location">
    <subcellularLocation>
        <location evidence="1">Mitochondrion</location>
    </subcellularLocation>
</comment>
<dbReference type="STRING" id="97359.A0A550C9R7"/>
<feature type="region of interest" description="Disordered" evidence="8">
    <location>
        <begin position="573"/>
        <end position="661"/>
    </location>
</feature>
<dbReference type="GO" id="GO:0003735">
    <property type="term" value="F:structural constituent of ribosome"/>
    <property type="evidence" value="ECO:0007669"/>
    <property type="project" value="TreeGrafter"/>
</dbReference>
<keyword evidence="6" id="KW-0496">Mitochondrion</keyword>
<dbReference type="InterPro" id="IPR052571">
    <property type="entry name" value="Mt_RNA_Methyltransferase"/>
</dbReference>
<name>A0A550C9R7_9AGAR</name>
<dbReference type="GO" id="GO:0008168">
    <property type="term" value="F:methyltransferase activity"/>
    <property type="evidence" value="ECO:0007669"/>
    <property type="project" value="InterPro"/>
</dbReference>
<comment type="function">
    <text evidence="7">Mitochondrial ribosome (mitoribosome) assembly factor. Binds at the interface of the head and body domains of the mitochondrial small ribosomal subunit (mt-SSU), occluding the mRNA channel and preventing compaction of the head domain towards the body. Probable inactive methyltransferase: retains the characteristic folding and ability to bind S-adenosyl-L-methionine, but it probably lost its methyltransferase activity.</text>
</comment>
<feature type="compositionally biased region" description="Basic and acidic residues" evidence="8">
    <location>
        <begin position="626"/>
        <end position="655"/>
    </location>
</feature>
<evidence type="ECO:0000256" key="4">
    <source>
        <dbReference type="ARBA" id="ARBA00023004"/>
    </source>
</evidence>
<keyword evidence="2" id="KW-0479">Metal-binding</keyword>
<dbReference type="GO" id="GO:0005763">
    <property type="term" value="C:mitochondrial small ribosomal subunit"/>
    <property type="evidence" value="ECO:0007669"/>
    <property type="project" value="TreeGrafter"/>
</dbReference>
<keyword evidence="10" id="KW-1185">Reference proteome</keyword>
<evidence type="ECO:0000313" key="10">
    <source>
        <dbReference type="Proteomes" id="UP000320762"/>
    </source>
</evidence>
<dbReference type="Proteomes" id="UP000320762">
    <property type="component" value="Unassembled WGS sequence"/>
</dbReference>
<comment type="caution">
    <text evidence="9">The sequence shown here is derived from an EMBL/GenBank/DDBJ whole genome shotgun (WGS) entry which is preliminary data.</text>
</comment>
<reference evidence="9 10" key="1">
    <citation type="journal article" date="2019" name="New Phytol.">
        <title>Comparative genomics reveals unique wood-decay strategies and fruiting body development in the Schizophyllaceae.</title>
        <authorList>
            <person name="Almasi E."/>
            <person name="Sahu N."/>
            <person name="Krizsan K."/>
            <person name="Balint B."/>
            <person name="Kovacs G.M."/>
            <person name="Kiss B."/>
            <person name="Cseklye J."/>
            <person name="Drula E."/>
            <person name="Henrissat B."/>
            <person name="Nagy I."/>
            <person name="Chovatia M."/>
            <person name="Adam C."/>
            <person name="LaButti K."/>
            <person name="Lipzen A."/>
            <person name="Riley R."/>
            <person name="Grigoriev I.V."/>
            <person name="Nagy L.G."/>
        </authorList>
    </citation>
    <scope>NUCLEOTIDE SEQUENCE [LARGE SCALE GENOMIC DNA]</scope>
    <source>
        <strain evidence="9 10">NL-1724</strain>
    </source>
</reference>
<dbReference type="OrthoDB" id="421327at2759"/>
<evidence type="ECO:0000256" key="3">
    <source>
        <dbReference type="ARBA" id="ARBA00022946"/>
    </source>
</evidence>
<evidence type="ECO:0000256" key="1">
    <source>
        <dbReference type="ARBA" id="ARBA00004173"/>
    </source>
</evidence>
<dbReference type="AlphaFoldDB" id="A0A550C9R7"/>
<keyword evidence="4" id="KW-0408">Iron</keyword>
<dbReference type="GO" id="GO:0051536">
    <property type="term" value="F:iron-sulfur cluster binding"/>
    <property type="evidence" value="ECO:0007669"/>
    <property type="project" value="UniProtKB-KW"/>
</dbReference>
<dbReference type="PANTHER" id="PTHR13184">
    <property type="entry name" value="37S RIBOSOMAL PROTEIN S22"/>
    <property type="match status" value="1"/>
</dbReference>
<keyword evidence="3" id="KW-0809">Transit peptide</keyword>
<sequence>MLRPTLNSLSAARTRLPALTAGLSTSAAACNVTAPNPRMHLDPSLQALLRDVDMSLTKGATKHKAPKKRELDVFPQDAALVDVEPFEEEEIEDERLHRKSPAAKFGSEKIGSLVLPYELQRQISLVVGEADKHMLREDALRLFGTNGKGENSAWDPSYDVKYGSREQRIRHMEGDGTAFATVALPPHYAAIAAVLRHVRQRLEPEYRLERVTEWMSGAGSGLWASMHVFQEKLPNGTYDPDVNNVNMSNSTIKSYTSIEKREGLRMIGKRFYGVNMELPEDRAVWHKAFHEEDALPRSKRNSAMALSAFALAAQPSPIARRRIVKQMWDSGAELLVGLIDHNTKEGFEAVADAREWLLRQGRKEMDEAESSAFAVRGSHVIAPCPHDGACPLYHPGAMKLVCGFSQRLHRPEFTRRTKHTKFGHENVGYSYVVIRRGERPARAATQVGRVGEVGMRELEKQADADITPKELLLQVEHERLLQAASTEGAEPQASPATEPAAGEITPEPLSGTALEAALRHEAYSWPRLVFPPLKRSKHVILDTCTPEGKIMRMTVPKSQGKQPYYDARKSEWGDIFPHPPKNRPQERFQPPARMADGEAPVQTGHDIGKRKLKGMKKPVTYEAIEDDLKLKQKQEVKDRARERKAMQKLQRREEENMNDVD</sequence>
<dbReference type="PROSITE" id="PS51257">
    <property type="entry name" value="PROKAR_LIPOPROTEIN"/>
    <property type="match status" value="1"/>
</dbReference>
<evidence type="ECO:0000313" key="9">
    <source>
        <dbReference type="EMBL" id="TRM61535.1"/>
    </source>
</evidence>
<feature type="region of interest" description="Disordered" evidence="8">
    <location>
        <begin position="483"/>
        <end position="507"/>
    </location>
</feature>
<accession>A0A550C9R7</accession>
<dbReference type="Pfam" id="PF09243">
    <property type="entry name" value="Rsm22"/>
    <property type="match status" value="2"/>
</dbReference>
<protein>
    <submittedName>
        <fullName evidence="9">Mitochondrial small ribosomal subunit Rsm22-domain-containing protein</fullName>
    </submittedName>
</protein>
<proteinExistence type="predicted"/>
<dbReference type="EMBL" id="VDMD01000016">
    <property type="protein sequence ID" value="TRM61535.1"/>
    <property type="molecule type" value="Genomic_DNA"/>
</dbReference>
<organism evidence="9 10">
    <name type="scientific">Schizophyllum amplum</name>
    <dbReference type="NCBI Taxonomy" id="97359"/>
    <lineage>
        <taxon>Eukaryota</taxon>
        <taxon>Fungi</taxon>
        <taxon>Dikarya</taxon>
        <taxon>Basidiomycota</taxon>
        <taxon>Agaricomycotina</taxon>
        <taxon>Agaricomycetes</taxon>
        <taxon>Agaricomycetidae</taxon>
        <taxon>Agaricales</taxon>
        <taxon>Schizophyllaceae</taxon>
        <taxon>Schizophyllum</taxon>
    </lineage>
</organism>
<evidence type="ECO:0000256" key="2">
    <source>
        <dbReference type="ARBA" id="ARBA00022723"/>
    </source>
</evidence>
<evidence type="ECO:0000256" key="7">
    <source>
        <dbReference type="ARBA" id="ARBA00045681"/>
    </source>
</evidence>
<evidence type="ECO:0000256" key="5">
    <source>
        <dbReference type="ARBA" id="ARBA00023014"/>
    </source>
</evidence>
<evidence type="ECO:0000256" key="6">
    <source>
        <dbReference type="ARBA" id="ARBA00023128"/>
    </source>
</evidence>
<evidence type="ECO:0000256" key="8">
    <source>
        <dbReference type="SAM" id="MobiDB-lite"/>
    </source>
</evidence>
<dbReference type="GO" id="GO:0006412">
    <property type="term" value="P:translation"/>
    <property type="evidence" value="ECO:0007669"/>
    <property type="project" value="InterPro"/>
</dbReference>